<dbReference type="EC" id="2.1.1.72" evidence="2"/>
<dbReference type="PANTHER" id="PTHR30481:SF4">
    <property type="entry name" value="SITE-SPECIFIC DNA-METHYLTRANSFERASE (ADENINE-SPECIFIC)"/>
    <property type="match status" value="1"/>
</dbReference>
<comment type="catalytic activity">
    <reaction evidence="6">
        <text>a 2'-deoxyadenosine in DNA + S-adenosyl-L-methionine = an N(6)-methyl-2'-deoxyadenosine in DNA + S-adenosyl-L-homocysteine + H(+)</text>
        <dbReference type="Rhea" id="RHEA:15197"/>
        <dbReference type="Rhea" id="RHEA-COMP:12418"/>
        <dbReference type="Rhea" id="RHEA-COMP:12419"/>
        <dbReference type="ChEBI" id="CHEBI:15378"/>
        <dbReference type="ChEBI" id="CHEBI:57856"/>
        <dbReference type="ChEBI" id="CHEBI:59789"/>
        <dbReference type="ChEBI" id="CHEBI:90615"/>
        <dbReference type="ChEBI" id="CHEBI:90616"/>
        <dbReference type="EC" id="2.1.1.72"/>
    </reaction>
</comment>
<keyword evidence="3 7" id="KW-0489">Methyltransferase</keyword>
<evidence type="ECO:0000313" key="7">
    <source>
        <dbReference type="EMBL" id="NLV04100.1"/>
    </source>
</evidence>
<dbReference type="Gene3D" id="1.10.1020.10">
    <property type="entry name" value="Adenine-specific Methyltransferase, Domain 2"/>
    <property type="match status" value="1"/>
</dbReference>
<evidence type="ECO:0000256" key="5">
    <source>
        <dbReference type="ARBA" id="ARBA00022691"/>
    </source>
</evidence>
<dbReference type="Gene3D" id="3.40.50.150">
    <property type="entry name" value="Vaccinia Virus protein VP39"/>
    <property type="match status" value="1"/>
</dbReference>
<gene>
    <name evidence="7" type="ORF">GOC85_16185</name>
</gene>
<dbReference type="GO" id="GO:0006298">
    <property type="term" value="P:mismatch repair"/>
    <property type="evidence" value="ECO:0007669"/>
    <property type="project" value="TreeGrafter"/>
</dbReference>
<dbReference type="PANTHER" id="PTHR30481">
    <property type="entry name" value="DNA ADENINE METHYLASE"/>
    <property type="match status" value="1"/>
</dbReference>
<accession>A0A847TXR2</accession>
<keyword evidence="4" id="KW-0808">Transferase</keyword>
<dbReference type="InterPro" id="IPR023095">
    <property type="entry name" value="Ade_MeTrfase_dom_2"/>
</dbReference>
<dbReference type="GO" id="GO:0043565">
    <property type="term" value="F:sequence-specific DNA binding"/>
    <property type="evidence" value="ECO:0007669"/>
    <property type="project" value="TreeGrafter"/>
</dbReference>
<dbReference type="EMBL" id="WOWC01000001">
    <property type="protein sequence ID" value="NLV04100.1"/>
    <property type="molecule type" value="Genomic_DNA"/>
</dbReference>
<dbReference type="SUPFAM" id="SSF53335">
    <property type="entry name" value="S-adenosyl-L-methionine-dependent methyltransferases"/>
    <property type="match status" value="1"/>
</dbReference>
<evidence type="ECO:0000256" key="3">
    <source>
        <dbReference type="ARBA" id="ARBA00022603"/>
    </source>
</evidence>
<dbReference type="InterPro" id="IPR012327">
    <property type="entry name" value="MeTrfase_D12"/>
</dbReference>
<reference evidence="7" key="1">
    <citation type="submission" date="2019-12" db="EMBL/GenBank/DDBJ databases">
        <title>Haloferax alexandrinus strain pws11.</title>
        <authorList>
            <person name="Verma D.K."/>
            <person name="Gopal K."/>
            <person name="Prasad E.S."/>
        </authorList>
    </citation>
    <scope>NUCLEOTIDE SEQUENCE</scope>
    <source>
        <strain evidence="7">Pws11</strain>
    </source>
</reference>
<evidence type="ECO:0000256" key="4">
    <source>
        <dbReference type="ARBA" id="ARBA00022679"/>
    </source>
</evidence>
<sequence length="295" mass="33955">MSRGIEYGKAVMNYPGAKARLAPWIIDHFPDHNTYVEVFGGSAAVLVHKPESVNEIYNDLDDDLVNFFEVLRDSREELLEWLHYTPYSRSLYQQFSEDYHTDDQPTDDVQRAGQYWYLVQAAFNGDLTKRNSFSTSTSARGYACDSQARNYHRSRERLEAFSRRFEAVTIECLDWRDVLDRYDSDTTLFYVDPPYLSVRSEGYYPNHGVDHDALIEQLADIEGEAVISYGELPDYPDAWELRERTVTSTLSRANGTDKECPERLLLTFDPDHAVSFRDSNQQTLGSFGSSGGDRR</sequence>
<dbReference type="Proteomes" id="UP000619835">
    <property type="component" value="Unassembled WGS sequence"/>
</dbReference>
<evidence type="ECO:0000256" key="6">
    <source>
        <dbReference type="ARBA" id="ARBA00047942"/>
    </source>
</evidence>
<protein>
    <recommendedName>
        <fullName evidence="2">site-specific DNA-methyltransferase (adenine-specific)</fullName>
        <ecNumber evidence="2">2.1.1.72</ecNumber>
    </recommendedName>
</protein>
<dbReference type="RefSeq" id="WP_170076758.1">
    <property type="nucleotide sequence ID" value="NZ_WOWC01000001.1"/>
</dbReference>
<dbReference type="InterPro" id="IPR029063">
    <property type="entry name" value="SAM-dependent_MTases_sf"/>
</dbReference>
<evidence type="ECO:0000256" key="1">
    <source>
        <dbReference type="ARBA" id="ARBA00006594"/>
    </source>
</evidence>
<comment type="caution">
    <text evidence="7">The sequence shown here is derived from an EMBL/GenBank/DDBJ whole genome shotgun (WGS) entry which is preliminary data.</text>
</comment>
<keyword evidence="5" id="KW-0949">S-adenosyl-L-methionine</keyword>
<dbReference type="GO" id="GO:0032259">
    <property type="term" value="P:methylation"/>
    <property type="evidence" value="ECO:0007669"/>
    <property type="project" value="UniProtKB-KW"/>
</dbReference>
<organism evidence="7 8">
    <name type="scientific">Haloferax volcanii</name>
    <name type="common">Halobacterium volcanii</name>
    <dbReference type="NCBI Taxonomy" id="2246"/>
    <lineage>
        <taxon>Archaea</taxon>
        <taxon>Methanobacteriati</taxon>
        <taxon>Methanobacteriota</taxon>
        <taxon>Stenosarchaea group</taxon>
        <taxon>Halobacteria</taxon>
        <taxon>Halobacteriales</taxon>
        <taxon>Haloferacaceae</taxon>
        <taxon>Haloferax</taxon>
    </lineage>
</organism>
<dbReference type="Pfam" id="PF02086">
    <property type="entry name" value="MethyltransfD12"/>
    <property type="match status" value="1"/>
</dbReference>
<dbReference type="GO" id="GO:0009007">
    <property type="term" value="F:site-specific DNA-methyltransferase (adenine-specific) activity"/>
    <property type="evidence" value="ECO:0007669"/>
    <property type="project" value="UniProtKB-EC"/>
</dbReference>
<dbReference type="GO" id="GO:1904047">
    <property type="term" value="F:S-adenosyl-L-methionine binding"/>
    <property type="evidence" value="ECO:0007669"/>
    <property type="project" value="TreeGrafter"/>
</dbReference>
<proteinExistence type="inferred from homology"/>
<evidence type="ECO:0000313" key="8">
    <source>
        <dbReference type="Proteomes" id="UP000619835"/>
    </source>
</evidence>
<dbReference type="GO" id="GO:0009307">
    <property type="term" value="P:DNA restriction-modification system"/>
    <property type="evidence" value="ECO:0007669"/>
    <property type="project" value="InterPro"/>
</dbReference>
<dbReference type="PRINTS" id="PR00505">
    <property type="entry name" value="D12N6MTFRASE"/>
</dbReference>
<comment type="similarity">
    <text evidence="1">Belongs to the N(4)/N(6)-methyltransferase family.</text>
</comment>
<evidence type="ECO:0000256" key="2">
    <source>
        <dbReference type="ARBA" id="ARBA00011900"/>
    </source>
</evidence>
<name>A0A847TXR2_HALVO</name>
<dbReference type="AlphaFoldDB" id="A0A847TXR2"/>